<dbReference type="Gene3D" id="1.25.10.10">
    <property type="entry name" value="Leucine-rich Repeat Variant"/>
    <property type="match status" value="3"/>
</dbReference>
<dbReference type="SMART" id="SM01349">
    <property type="entry name" value="TOG"/>
    <property type="match status" value="2"/>
</dbReference>
<feature type="compositionally biased region" description="Gly residues" evidence="1">
    <location>
        <begin position="244"/>
        <end position="257"/>
    </location>
</feature>
<sequence>MSKPLELLNSKNWQDRKTALQLIGKRLQSPSCPSIEITDLVTAVIELLSKEKHTHIVVAAANLLAQSASFLDQQFTPFARSALEACLNGLQSCKPIVLAALRVAANTTISNLPLDALVEIVTQRFKPKSNGGSGITGGSAAAELANFLGRALVQKRRSTSAPMSLTARRAFLPRLVPLLSSLMDARSQDAREAACTAFASLRFFVDDEASFNSAASDIGDAKLLRVREAHQRLLKETEADSQEGEGGGGGPGAGGGDLSAPSSTQHESGPPAKARKTNQPPRSTAAKQETARESSQPPPGGARKQPDAMSTSAPSRSRSRAATDAGSLISEQILPFEDFKTLLTSHAHETVMTRVKSNVWRERLSGMDDLLAAVSSFDTPSPAFTQSLIRWLLEPPGLKDSNIQVKCRLLETLGVLLSAVKQPSLCGSLVETLIVGATDAMAEAKQVKSCGDCLDGLRKAVGFDIVAEFILRRLENMKAPKSVLHSLSWLANAVDKSVARLDRKLVVECLKTGFQSRDGGVRQAFITLAGSLYQSLDCDPTLRQQLDPGRTALSSLLDSEFQQRDQAFLAKQRQPDSLADHFEECIENRSNSALPAVPMNAAERKRRRVTTNLETPSHVLLESVHLSRVEERTSMSVENEACQTFQLASPAVPIMKCDPEAKQSRLQLYSGPLSRAQLCEAFLAAGMQPNFVHHLTAWECPGKLEKALQALKHSLLHPAPPRGAKARGTKNHLADTVSNLDLIFSWLSEAFFSQGSHVVTAELLNEAFGYLEEVVAQLQDANISLSVPEVAVLLPWPLLADPMAHFFAVSTQQCKRLANLLRALCNIFPSAQIFSALMEGVASVTISRLLCELISLASGLMTRFASVIRPSAAEIKLIVQHLGSADPDVRRAALEGCQAATGIYTTEQISAMAGKLTDRDRSLLEDCFRRTVPCSATVGSSFTGDYTTPKRHLAPREQSISCSNVPEILRSVSRSHLNLSVPPMTTNTEEESEEMIVQVERKPILKVLQTGSESDCCSMVEGLVSDLLTAIPNSEFDIGLAFFAMSHLEFINQTVSTRDLLLPHASNIITRLGLQLSLVALGIIPQLRLRAEDFALFIRATCGCAIQLFRTSFVTRQLPPNALAHFIAGLIRVHAVFGQLSMGVFVADGSCLSAFCSLESPKSIRDDVFCTLNYVHTKLCLENTASYATALLQLLDAAWDGFDMKGKQEDPLKSTAHLHLQCLQQVLERLENESIEDSDITQLILAMAKLFPFEVEAPPSTIKKDSWGDALRRGLRVAGMTSYWFCLSKKAQLRAIIEKNPEAKSCYQGFFAWIQPLVA</sequence>
<dbReference type="InterPro" id="IPR034085">
    <property type="entry name" value="TOG"/>
</dbReference>
<feature type="compositionally biased region" description="Polar residues" evidence="1">
    <location>
        <begin position="277"/>
        <end position="287"/>
    </location>
</feature>
<dbReference type="PANTHER" id="PTHR12609">
    <property type="entry name" value="MICROTUBULE ASSOCIATED PROTEIN XMAP215"/>
    <property type="match status" value="1"/>
</dbReference>
<organism evidence="3">
    <name type="scientific">Schistocephalus solidus</name>
    <name type="common">Tapeworm</name>
    <dbReference type="NCBI Taxonomy" id="70667"/>
    <lineage>
        <taxon>Eukaryota</taxon>
        <taxon>Metazoa</taxon>
        <taxon>Spiralia</taxon>
        <taxon>Lophotrochozoa</taxon>
        <taxon>Platyhelminthes</taxon>
        <taxon>Cestoda</taxon>
        <taxon>Eucestoda</taxon>
        <taxon>Diphyllobothriidea</taxon>
        <taxon>Diphyllobothriidae</taxon>
        <taxon>Schistocephalus</taxon>
    </lineage>
</organism>
<feature type="region of interest" description="Disordered" evidence="1">
    <location>
        <begin position="235"/>
        <end position="326"/>
    </location>
</feature>
<accession>A0A0X3Q5A1</accession>
<dbReference type="SUPFAM" id="SSF48371">
    <property type="entry name" value="ARM repeat"/>
    <property type="match status" value="2"/>
</dbReference>
<gene>
    <name evidence="3" type="ORF">TR157404</name>
</gene>
<protein>
    <recommendedName>
        <fullName evidence="2">TOG domain-containing protein</fullName>
    </recommendedName>
</protein>
<proteinExistence type="predicted"/>
<dbReference type="GO" id="GO:0007051">
    <property type="term" value="P:spindle organization"/>
    <property type="evidence" value="ECO:0007669"/>
    <property type="project" value="InterPro"/>
</dbReference>
<name>A0A0X3Q5A1_SCHSO</name>
<feature type="domain" description="TOG" evidence="2">
    <location>
        <begin position="1"/>
        <end position="239"/>
    </location>
</feature>
<dbReference type="EMBL" id="GEEE01007303">
    <property type="protein sequence ID" value="JAP55922.1"/>
    <property type="molecule type" value="Transcribed_RNA"/>
</dbReference>
<dbReference type="InterPro" id="IPR011989">
    <property type="entry name" value="ARM-like"/>
</dbReference>
<dbReference type="GO" id="GO:0030951">
    <property type="term" value="P:establishment or maintenance of microtubule cytoskeleton polarity"/>
    <property type="evidence" value="ECO:0007669"/>
    <property type="project" value="InterPro"/>
</dbReference>
<evidence type="ECO:0000259" key="2">
    <source>
        <dbReference type="SMART" id="SM01349"/>
    </source>
</evidence>
<evidence type="ECO:0000313" key="3">
    <source>
        <dbReference type="EMBL" id="JAP55922.1"/>
    </source>
</evidence>
<evidence type="ECO:0000256" key="1">
    <source>
        <dbReference type="SAM" id="MobiDB-lite"/>
    </source>
</evidence>
<dbReference type="GO" id="GO:0046785">
    <property type="term" value="P:microtubule polymerization"/>
    <property type="evidence" value="ECO:0007669"/>
    <property type="project" value="InterPro"/>
</dbReference>
<dbReference type="GO" id="GO:0061863">
    <property type="term" value="F:microtubule plus end polymerase"/>
    <property type="evidence" value="ECO:0007669"/>
    <property type="project" value="InterPro"/>
</dbReference>
<reference evidence="3" key="1">
    <citation type="submission" date="2016-01" db="EMBL/GenBank/DDBJ databases">
        <title>Reference transcriptome for the parasite Schistocephalus solidus: insights into the molecular evolution of parasitism.</title>
        <authorList>
            <person name="Hebert F.O."/>
            <person name="Grambauer S."/>
            <person name="Barber I."/>
            <person name="Landry C.R."/>
            <person name="Aubin-Horth N."/>
        </authorList>
    </citation>
    <scope>NUCLEOTIDE SEQUENCE</scope>
</reference>
<dbReference type="InterPro" id="IPR016024">
    <property type="entry name" value="ARM-type_fold"/>
</dbReference>
<dbReference type="InterPro" id="IPR045110">
    <property type="entry name" value="XMAP215"/>
</dbReference>
<feature type="domain" description="TOG" evidence="2">
    <location>
        <begin position="337"/>
        <end position="571"/>
    </location>
</feature>
<feature type="compositionally biased region" description="Low complexity" evidence="1">
    <location>
        <begin position="308"/>
        <end position="325"/>
    </location>
</feature>
<dbReference type="GO" id="GO:0051010">
    <property type="term" value="F:microtubule plus-end binding"/>
    <property type="evidence" value="ECO:0007669"/>
    <property type="project" value="InterPro"/>
</dbReference>